<dbReference type="SUPFAM" id="SSF103473">
    <property type="entry name" value="MFS general substrate transporter"/>
    <property type="match status" value="1"/>
</dbReference>
<dbReference type="Proteomes" id="UP000541154">
    <property type="component" value="Unassembled WGS sequence"/>
</dbReference>
<keyword evidence="4 6" id="KW-1133">Transmembrane helix</keyword>
<organism evidence="7 8">
    <name type="scientific">Petromyces alliaceus</name>
    <name type="common">Aspergillus alliaceus</name>
    <dbReference type="NCBI Taxonomy" id="209559"/>
    <lineage>
        <taxon>Eukaryota</taxon>
        <taxon>Fungi</taxon>
        <taxon>Dikarya</taxon>
        <taxon>Ascomycota</taxon>
        <taxon>Pezizomycotina</taxon>
        <taxon>Eurotiomycetes</taxon>
        <taxon>Eurotiomycetidae</taxon>
        <taxon>Eurotiales</taxon>
        <taxon>Aspergillaceae</taxon>
        <taxon>Aspergillus</taxon>
        <taxon>Aspergillus subgen. Circumdati</taxon>
    </lineage>
</organism>
<comment type="caution">
    <text evidence="7">The sequence shown here is derived from an EMBL/GenBank/DDBJ whole genome shotgun (WGS) entry which is preliminary data.</text>
</comment>
<dbReference type="InterPro" id="IPR036259">
    <property type="entry name" value="MFS_trans_sf"/>
</dbReference>
<keyword evidence="8" id="KW-1185">Reference proteome</keyword>
<evidence type="ECO:0000313" key="8">
    <source>
        <dbReference type="Proteomes" id="UP000541154"/>
    </source>
</evidence>
<dbReference type="GO" id="GO:0016020">
    <property type="term" value="C:membrane"/>
    <property type="evidence" value="ECO:0007669"/>
    <property type="project" value="UniProtKB-SubCell"/>
</dbReference>
<evidence type="ECO:0000256" key="4">
    <source>
        <dbReference type="ARBA" id="ARBA00022989"/>
    </source>
</evidence>
<dbReference type="PANTHER" id="PTHR43791">
    <property type="entry name" value="PERMEASE-RELATED"/>
    <property type="match status" value="1"/>
</dbReference>
<keyword evidence="5 6" id="KW-0472">Membrane</keyword>
<reference evidence="7 8" key="1">
    <citation type="submission" date="2019-04" db="EMBL/GenBank/DDBJ databases">
        <title>Aspergillus burnettii sp. nov., novel species from soil in southeast Queensland.</title>
        <authorList>
            <person name="Gilchrist C.L.M."/>
            <person name="Pitt J.I."/>
            <person name="Lange L."/>
            <person name="Lacey H.J."/>
            <person name="Vuong D."/>
            <person name="Midgley D.J."/>
            <person name="Greenfield P."/>
            <person name="Bradbury M."/>
            <person name="Lacey E."/>
            <person name="Busk P.K."/>
            <person name="Pilgaard B."/>
            <person name="Chooi Y.H."/>
            <person name="Piggott A.M."/>
        </authorList>
    </citation>
    <scope>NUCLEOTIDE SEQUENCE [LARGE SCALE GENOMIC DNA]</scope>
    <source>
        <strain evidence="7 8">FRR 5400</strain>
    </source>
</reference>
<evidence type="ECO:0000256" key="1">
    <source>
        <dbReference type="ARBA" id="ARBA00004141"/>
    </source>
</evidence>
<name>A0A8H6E6C9_PETAA</name>
<dbReference type="EMBL" id="SPNV01000110">
    <property type="protein sequence ID" value="KAF5861076.1"/>
    <property type="molecule type" value="Genomic_DNA"/>
</dbReference>
<feature type="transmembrane region" description="Helical" evidence="6">
    <location>
        <begin position="12"/>
        <end position="35"/>
    </location>
</feature>
<evidence type="ECO:0000313" key="7">
    <source>
        <dbReference type="EMBL" id="KAF5861076.1"/>
    </source>
</evidence>
<feature type="transmembrane region" description="Helical" evidence="6">
    <location>
        <begin position="110"/>
        <end position="129"/>
    </location>
</feature>
<sequence>MAVYLRLPTRLFPVAIHGVIFYLDTLVNTTAFYLSGSERERARARIEEEGRAPVHKIDRIAFSRVLTSWKLYTFSLGYVFWTLICGSYIMQYFNFCLKTLKVYSVLQINNIPTAVGAVNFFMLISGFVADKIGRRGPVCFADFTAWPAAQHLKMAAFIQSEYYGYYTPL</sequence>
<accession>A0A8H6E6C9</accession>
<evidence type="ECO:0000256" key="5">
    <source>
        <dbReference type="ARBA" id="ARBA00023136"/>
    </source>
</evidence>
<proteinExistence type="predicted"/>
<evidence type="ECO:0000256" key="3">
    <source>
        <dbReference type="ARBA" id="ARBA00022692"/>
    </source>
</evidence>
<evidence type="ECO:0008006" key="9">
    <source>
        <dbReference type="Google" id="ProtNLM"/>
    </source>
</evidence>
<dbReference type="GO" id="GO:0022857">
    <property type="term" value="F:transmembrane transporter activity"/>
    <property type="evidence" value="ECO:0007669"/>
    <property type="project" value="TreeGrafter"/>
</dbReference>
<keyword evidence="2" id="KW-0813">Transport</keyword>
<gene>
    <name evidence="7" type="ORF">ETB97_000765</name>
</gene>
<protein>
    <recommendedName>
        <fullName evidence="9">Major facilitator superfamily (MFS) profile domain-containing protein</fullName>
    </recommendedName>
</protein>
<evidence type="ECO:0000256" key="2">
    <source>
        <dbReference type="ARBA" id="ARBA00022448"/>
    </source>
</evidence>
<comment type="subcellular location">
    <subcellularLocation>
        <location evidence="1">Membrane</location>
        <topology evidence="1">Multi-pass membrane protein</topology>
    </subcellularLocation>
</comment>
<evidence type="ECO:0000256" key="6">
    <source>
        <dbReference type="SAM" id="Phobius"/>
    </source>
</evidence>
<dbReference type="PANTHER" id="PTHR43791:SF39">
    <property type="entry name" value="TRANSPORTER LIZ1_SEO1, PUTATIVE (AFU_ORTHOLOGUE AFUA_3G00980)-RELATED"/>
    <property type="match status" value="1"/>
</dbReference>
<feature type="transmembrane region" description="Helical" evidence="6">
    <location>
        <begin position="71"/>
        <end position="90"/>
    </location>
</feature>
<keyword evidence="3 6" id="KW-0812">Transmembrane</keyword>
<dbReference type="AlphaFoldDB" id="A0A8H6E6C9"/>